<evidence type="ECO:0000313" key="1">
    <source>
        <dbReference type="EMBL" id="CAF4489044.1"/>
    </source>
</evidence>
<sequence>QDDICSSAICDACLADVLHCCPLHRVDENSTEKLSLTNGINSNHCCVNKTVPDCTKTIELCDITRKHKLKLQLCDQYPFFNMDLKQTWDETIPASIENSTFISDDDFQQFLLCNNRLEMRRAQLREDFKLKFQIWQQQTILNFSFKNWCK</sequence>
<gene>
    <name evidence="1" type="ORF">HFQ381_LOCUS26880</name>
</gene>
<accession>A0A820UQX6</accession>
<protein>
    <submittedName>
        <fullName evidence="1">Uncharacterized protein</fullName>
    </submittedName>
</protein>
<dbReference type="Proteomes" id="UP000663851">
    <property type="component" value="Unassembled WGS sequence"/>
</dbReference>
<feature type="non-terminal residue" evidence="1">
    <location>
        <position position="150"/>
    </location>
</feature>
<dbReference type="EMBL" id="CAJOBO010003333">
    <property type="protein sequence ID" value="CAF4489044.1"/>
    <property type="molecule type" value="Genomic_DNA"/>
</dbReference>
<comment type="caution">
    <text evidence="1">The sequence shown here is derived from an EMBL/GenBank/DDBJ whole genome shotgun (WGS) entry which is preliminary data.</text>
</comment>
<name>A0A820UQX6_9BILA</name>
<reference evidence="1" key="1">
    <citation type="submission" date="2021-02" db="EMBL/GenBank/DDBJ databases">
        <authorList>
            <person name="Nowell W R."/>
        </authorList>
    </citation>
    <scope>NUCLEOTIDE SEQUENCE</scope>
</reference>
<proteinExistence type="predicted"/>
<dbReference type="AlphaFoldDB" id="A0A820UQX6"/>
<evidence type="ECO:0000313" key="2">
    <source>
        <dbReference type="Proteomes" id="UP000663851"/>
    </source>
</evidence>
<organism evidence="1 2">
    <name type="scientific">Rotaria socialis</name>
    <dbReference type="NCBI Taxonomy" id="392032"/>
    <lineage>
        <taxon>Eukaryota</taxon>
        <taxon>Metazoa</taxon>
        <taxon>Spiralia</taxon>
        <taxon>Gnathifera</taxon>
        <taxon>Rotifera</taxon>
        <taxon>Eurotatoria</taxon>
        <taxon>Bdelloidea</taxon>
        <taxon>Philodinida</taxon>
        <taxon>Philodinidae</taxon>
        <taxon>Rotaria</taxon>
    </lineage>
</organism>